<protein>
    <recommendedName>
        <fullName evidence="3">UMOD/GP2/OIT3-like D8C domain-containing protein</fullName>
    </recommendedName>
</protein>
<evidence type="ECO:0000256" key="2">
    <source>
        <dbReference type="ARBA" id="ARBA00023157"/>
    </source>
</evidence>
<evidence type="ECO:0000256" key="1">
    <source>
        <dbReference type="ARBA" id="ARBA00022729"/>
    </source>
</evidence>
<dbReference type="KEGG" id="epa:114575210"/>
<accession>A0A913YJ54</accession>
<dbReference type="EnsemblMetazoa" id="XM_028659619.1">
    <property type="protein sequence ID" value="XP_028515420.1"/>
    <property type="gene ID" value="LOC114575210"/>
</dbReference>
<proteinExistence type="predicted"/>
<dbReference type="GeneID" id="114575210"/>
<dbReference type="AlphaFoldDB" id="A0A913YJ54"/>
<keyword evidence="1" id="KW-0732">Signal</keyword>
<dbReference type="PANTHER" id="PTHR36191">
    <property type="entry name" value="ENDO/EXONUCLEASE/PHOSPHATASE DOMAIN-CONTAINING PROTEIN-RELATED"/>
    <property type="match status" value="1"/>
</dbReference>
<reference evidence="4" key="1">
    <citation type="submission" date="2022-11" db="UniProtKB">
        <authorList>
            <consortium name="EnsemblMetazoa"/>
        </authorList>
    </citation>
    <scope>IDENTIFICATION</scope>
</reference>
<dbReference type="Pfam" id="PF23283">
    <property type="entry name" value="D8C_UMOD"/>
    <property type="match status" value="1"/>
</dbReference>
<name>A0A913YJ54_EXADI</name>
<dbReference type="RefSeq" id="XP_028515420.1">
    <property type="nucleotide sequence ID" value="XM_028659619.1"/>
</dbReference>
<organism evidence="4 5">
    <name type="scientific">Exaiptasia diaphana</name>
    <name type="common">Tropical sea anemone</name>
    <name type="synonym">Aiptasia pulchella</name>
    <dbReference type="NCBI Taxonomy" id="2652724"/>
    <lineage>
        <taxon>Eukaryota</taxon>
        <taxon>Metazoa</taxon>
        <taxon>Cnidaria</taxon>
        <taxon>Anthozoa</taxon>
        <taxon>Hexacorallia</taxon>
        <taxon>Actiniaria</taxon>
        <taxon>Aiptasiidae</taxon>
        <taxon>Exaiptasia</taxon>
    </lineage>
</organism>
<feature type="domain" description="UMOD/GP2/OIT3-like D8C" evidence="3">
    <location>
        <begin position="134"/>
        <end position="207"/>
    </location>
</feature>
<evidence type="ECO:0000313" key="5">
    <source>
        <dbReference type="Proteomes" id="UP000887567"/>
    </source>
</evidence>
<keyword evidence="2" id="KW-1015">Disulfide bond</keyword>
<dbReference type="PANTHER" id="PTHR36191:SF4">
    <property type="entry name" value="VWFD DOMAIN-CONTAINING PROTEIN"/>
    <property type="match status" value="1"/>
</dbReference>
<sequence length="210" mass="24521">MPAELKDEAEKVKRGVPQISVRSCRILNKYGYCRNAGIARFCISTCRPCVDRLSRRSCQLLKIKYRQCRHHTGRFYCRRTCGHCGQKPLPVQCRRYARLSDATRRQSYTNNKIIRCDNRLPQRWYRFGAQGKNLPTRPTRPYYCGTHASGWMTGALPRIRGQTVSRIVCFSWGKNKCAWRLPIYVTNCGIYNVYYLRPTKACSLRYCGNL</sequence>
<keyword evidence="5" id="KW-1185">Reference proteome</keyword>
<dbReference type="Proteomes" id="UP000887567">
    <property type="component" value="Unplaced"/>
</dbReference>
<evidence type="ECO:0000313" key="4">
    <source>
        <dbReference type="EnsemblMetazoa" id="XP_028515420.1"/>
    </source>
</evidence>
<evidence type="ECO:0000259" key="3">
    <source>
        <dbReference type="Pfam" id="PF23283"/>
    </source>
</evidence>
<dbReference type="OrthoDB" id="5963120at2759"/>
<dbReference type="InterPro" id="IPR057774">
    <property type="entry name" value="D8C_UMOD/GP2/OIT3-like"/>
</dbReference>